<evidence type="ECO:0000313" key="2">
    <source>
        <dbReference type="EMBL" id="KAL0967446.1"/>
    </source>
</evidence>
<reference evidence="2 3" key="1">
    <citation type="submission" date="2024-06" db="EMBL/GenBank/DDBJ databases">
        <authorList>
            <person name="Pan Q."/>
            <person name="Wen M."/>
            <person name="Jouanno E."/>
            <person name="Zahm M."/>
            <person name="Klopp C."/>
            <person name="Cabau C."/>
            <person name="Louis A."/>
            <person name="Berthelot C."/>
            <person name="Parey E."/>
            <person name="Roest Crollius H."/>
            <person name="Montfort J."/>
            <person name="Robinson-Rechavi M."/>
            <person name="Bouchez O."/>
            <person name="Lampietro C."/>
            <person name="Lopez Roques C."/>
            <person name="Donnadieu C."/>
            <person name="Postlethwait J."/>
            <person name="Bobe J."/>
            <person name="Verreycken H."/>
            <person name="Guiguen Y."/>
        </authorList>
    </citation>
    <scope>NUCLEOTIDE SEQUENCE [LARGE SCALE GENOMIC DNA]</scope>
    <source>
        <strain evidence="2">Up_M1</strain>
        <tissue evidence="2">Testis</tissue>
    </source>
</reference>
<dbReference type="Proteomes" id="UP001557470">
    <property type="component" value="Unassembled WGS sequence"/>
</dbReference>
<sequence>MGQRVAAGRPIVTDSKHLVFLLFSSSWFLGCVSFVGCDCAPDECEGFVTSSLVARLACTTGNTHGLPPSCYQKERLVRPGRQGCYSSPTPAALSPQRLPSLEGCRGHRVRVCEEGLCLDKFARTAREQKSDKSQSYPEVLGQACVRSQSTWKAVFGHEETHGAAAPSS</sequence>
<name>A0ABD0WRM3_UMBPY</name>
<feature type="signal peptide" evidence="1">
    <location>
        <begin position="1"/>
        <end position="37"/>
    </location>
</feature>
<dbReference type="EMBL" id="JAGEUA010000008">
    <property type="protein sequence ID" value="KAL0967446.1"/>
    <property type="molecule type" value="Genomic_DNA"/>
</dbReference>
<dbReference type="AlphaFoldDB" id="A0ABD0WRM3"/>
<organism evidence="2 3">
    <name type="scientific">Umbra pygmaea</name>
    <name type="common">Eastern mudminnow</name>
    <dbReference type="NCBI Taxonomy" id="75934"/>
    <lineage>
        <taxon>Eukaryota</taxon>
        <taxon>Metazoa</taxon>
        <taxon>Chordata</taxon>
        <taxon>Craniata</taxon>
        <taxon>Vertebrata</taxon>
        <taxon>Euteleostomi</taxon>
        <taxon>Actinopterygii</taxon>
        <taxon>Neopterygii</taxon>
        <taxon>Teleostei</taxon>
        <taxon>Protacanthopterygii</taxon>
        <taxon>Esociformes</taxon>
        <taxon>Umbridae</taxon>
        <taxon>Umbra</taxon>
    </lineage>
</organism>
<evidence type="ECO:0008006" key="4">
    <source>
        <dbReference type="Google" id="ProtNLM"/>
    </source>
</evidence>
<protein>
    <recommendedName>
        <fullName evidence="4">Secreted protein</fullName>
    </recommendedName>
</protein>
<evidence type="ECO:0000313" key="3">
    <source>
        <dbReference type="Proteomes" id="UP001557470"/>
    </source>
</evidence>
<comment type="caution">
    <text evidence="2">The sequence shown here is derived from an EMBL/GenBank/DDBJ whole genome shotgun (WGS) entry which is preliminary data.</text>
</comment>
<keyword evidence="1" id="KW-0732">Signal</keyword>
<feature type="chain" id="PRO_5044778532" description="Secreted protein" evidence="1">
    <location>
        <begin position="38"/>
        <end position="168"/>
    </location>
</feature>
<gene>
    <name evidence="2" type="ORF">UPYG_G00252350</name>
</gene>
<dbReference type="PROSITE" id="PS51257">
    <property type="entry name" value="PROKAR_LIPOPROTEIN"/>
    <property type="match status" value="1"/>
</dbReference>
<evidence type="ECO:0000256" key="1">
    <source>
        <dbReference type="SAM" id="SignalP"/>
    </source>
</evidence>
<proteinExistence type="predicted"/>
<keyword evidence="3" id="KW-1185">Reference proteome</keyword>
<accession>A0ABD0WRM3</accession>